<dbReference type="EMBL" id="JAMZMK010001018">
    <property type="protein sequence ID" value="KAI7755549.1"/>
    <property type="molecule type" value="Genomic_DNA"/>
</dbReference>
<organism evidence="1 2">
    <name type="scientific">Ambrosia artemisiifolia</name>
    <name type="common">Common ragweed</name>
    <dbReference type="NCBI Taxonomy" id="4212"/>
    <lineage>
        <taxon>Eukaryota</taxon>
        <taxon>Viridiplantae</taxon>
        <taxon>Streptophyta</taxon>
        <taxon>Embryophyta</taxon>
        <taxon>Tracheophyta</taxon>
        <taxon>Spermatophyta</taxon>
        <taxon>Magnoliopsida</taxon>
        <taxon>eudicotyledons</taxon>
        <taxon>Gunneridae</taxon>
        <taxon>Pentapetalae</taxon>
        <taxon>asterids</taxon>
        <taxon>campanulids</taxon>
        <taxon>Asterales</taxon>
        <taxon>Asteraceae</taxon>
        <taxon>Asteroideae</taxon>
        <taxon>Heliantheae alliance</taxon>
        <taxon>Heliantheae</taxon>
        <taxon>Ambrosia</taxon>
    </lineage>
</organism>
<evidence type="ECO:0000313" key="2">
    <source>
        <dbReference type="Proteomes" id="UP001206925"/>
    </source>
</evidence>
<evidence type="ECO:0000313" key="1">
    <source>
        <dbReference type="EMBL" id="KAI7755549.1"/>
    </source>
</evidence>
<dbReference type="AlphaFoldDB" id="A0AAD5D986"/>
<dbReference type="Proteomes" id="UP001206925">
    <property type="component" value="Unassembled WGS sequence"/>
</dbReference>
<protein>
    <submittedName>
        <fullName evidence="1">Uncharacterized protein</fullName>
    </submittedName>
</protein>
<sequence>MRAAHKAKWMNEMEVNIYDLWWQTLMKNDQTRKRLQTWRTSANNTIKIAKKEIEVLPKLLKQDRIDDDLNPNKLLSNVESKKMIRVYDFMVFLQSLMVYYRKMHK</sequence>
<name>A0AAD5D986_AMBAR</name>
<accession>A0AAD5D986</accession>
<proteinExistence type="predicted"/>
<gene>
    <name evidence="1" type="ORF">M8C21_011740</name>
</gene>
<reference evidence="1" key="1">
    <citation type="submission" date="2022-06" db="EMBL/GenBank/DDBJ databases">
        <title>Uncovering the hologenomic basis of an extraordinary plant invasion.</title>
        <authorList>
            <person name="Bieker V.C."/>
            <person name="Martin M.D."/>
            <person name="Gilbert T."/>
            <person name="Hodgins K."/>
            <person name="Battlay P."/>
            <person name="Petersen B."/>
            <person name="Wilson J."/>
        </authorList>
    </citation>
    <scope>NUCLEOTIDE SEQUENCE</scope>
    <source>
        <strain evidence="1">AA19_3_7</strain>
        <tissue evidence="1">Leaf</tissue>
    </source>
</reference>
<keyword evidence="2" id="KW-1185">Reference proteome</keyword>
<comment type="caution">
    <text evidence="1">The sequence shown here is derived from an EMBL/GenBank/DDBJ whole genome shotgun (WGS) entry which is preliminary data.</text>
</comment>
<feature type="non-terminal residue" evidence="1">
    <location>
        <position position="1"/>
    </location>
</feature>